<accession>A0AAX2IYF5</accession>
<dbReference type="Proteomes" id="UP000249566">
    <property type="component" value="Chromosome 1"/>
</dbReference>
<dbReference type="RefSeq" id="WP_027222210.1">
    <property type="nucleotide sequence ID" value="NZ_CAAAIJ010000008.1"/>
</dbReference>
<proteinExistence type="predicted"/>
<organism evidence="1 2">
    <name type="scientific">Legionella pneumophila subsp. pascullei</name>
    <dbReference type="NCBI Taxonomy" id="91890"/>
    <lineage>
        <taxon>Bacteria</taxon>
        <taxon>Pseudomonadati</taxon>
        <taxon>Pseudomonadota</taxon>
        <taxon>Gammaproteobacteria</taxon>
        <taxon>Legionellales</taxon>
        <taxon>Legionellaceae</taxon>
        <taxon>Legionella</taxon>
    </lineage>
</organism>
<dbReference type="EMBL" id="LS483412">
    <property type="protein sequence ID" value="SQG90892.1"/>
    <property type="molecule type" value="Genomic_DNA"/>
</dbReference>
<name>A0AAX2IYF5_LEGPN</name>
<protein>
    <submittedName>
        <fullName evidence="1">Uncharacterized protein</fullName>
    </submittedName>
</protein>
<reference evidence="1 2" key="1">
    <citation type="submission" date="2018-06" db="EMBL/GenBank/DDBJ databases">
        <authorList>
            <consortium name="Pathogen Informatics"/>
            <person name="Doyle S."/>
        </authorList>
    </citation>
    <scope>NUCLEOTIDE SEQUENCE [LARGE SCALE GENOMIC DNA]</scope>
    <source>
        <strain evidence="1 2">NCTC12272</strain>
    </source>
</reference>
<evidence type="ECO:0000313" key="1">
    <source>
        <dbReference type="EMBL" id="SQG90892.1"/>
    </source>
</evidence>
<evidence type="ECO:0000313" key="2">
    <source>
        <dbReference type="Proteomes" id="UP000249566"/>
    </source>
</evidence>
<gene>
    <name evidence="1" type="ORF">NCTC12272_02097</name>
</gene>
<sequence>MSANEKTLIQELKEVLKTKNHPQLLLTKEEQDQIVVYLAKIKDFYSLSSIFDFFGVENAGAQHGRLFFHDSEINSSRDLTEFFRLNKGLLTDLNEKIEKVTIDYSKENYDYIWNQILFLYLKLLENNQHWQSFWEKESRLLDKGKLHKAKHLVCSALCFKLFSVLSANSIEMMSHPTVKTFIKLSNCIDFEDVRKEMRNRLRSEIFEDIKIATMTKKSSKLTYKSLYTKANQDAHFCALSSEEKALAIIAGIADACLGNEAYFKLLMESFVKAKKQFPVDGFNAKIQMIFDELQIKNKIPKKYGKKFQEFCETQDNKSILKKALSLPQLSSVSSTFYHSKKREDFSNDNPILHIHRPGFSE</sequence>
<dbReference type="AlphaFoldDB" id="A0AAX2IYF5"/>